<dbReference type="Proteomes" id="UP000801492">
    <property type="component" value="Unassembled WGS sequence"/>
</dbReference>
<keyword evidence="6" id="KW-0695">RNA-directed DNA polymerase</keyword>
<dbReference type="Pfam" id="PF17917">
    <property type="entry name" value="RT_RNaseH"/>
    <property type="match status" value="1"/>
</dbReference>
<dbReference type="Gene3D" id="3.30.420.10">
    <property type="entry name" value="Ribonuclease H-like superfamily/Ribonuclease H"/>
    <property type="match status" value="1"/>
</dbReference>
<dbReference type="EMBL" id="VTPC01090176">
    <property type="protein sequence ID" value="KAF2884420.1"/>
    <property type="molecule type" value="Genomic_DNA"/>
</dbReference>
<evidence type="ECO:0000256" key="2">
    <source>
        <dbReference type="ARBA" id="ARBA00022695"/>
    </source>
</evidence>
<protein>
    <recommendedName>
        <fullName evidence="7">Integrase catalytic domain-containing protein</fullName>
    </recommendedName>
</protein>
<keyword evidence="3" id="KW-0540">Nuclease</keyword>
<dbReference type="CDD" id="cd09274">
    <property type="entry name" value="RNase_HI_RT_Ty3"/>
    <property type="match status" value="1"/>
</dbReference>
<dbReference type="OrthoDB" id="6783654at2759"/>
<dbReference type="GO" id="GO:0004519">
    <property type="term" value="F:endonuclease activity"/>
    <property type="evidence" value="ECO:0007669"/>
    <property type="project" value="UniProtKB-KW"/>
</dbReference>
<evidence type="ECO:0000256" key="3">
    <source>
        <dbReference type="ARBA" id="ARBA00022722"/>
    </source>
</evidence>
<evidence type="ECO:0000259" key="7">
    <source>
        <dbReference type="PROSITE" id="PS50994"/>
    </source>
</evidence>
<evidence type="ECO:0000256" key="1">
    <source>
        <dbReference type="ARBA" id="ARBA00022679"/>
    </source>
</evidence>
<dbReference type="GO" id="GO:0016787">
    <property type="term" value="F:hydrolase activity"/>
    <property type="evidence" value="ECO:0007669"/>
    <property type="project" value="UniProtKB-KW"/>
</dbReference>
<dbReference type="AlphaFoldDB" id="A0A8K0CBH0"/>
<feature type="domain" description="Integrase catalytic" evidence="7">
    <location>
        <begin position="132"/>
        <end position="305"/>
    </location>
</feature>
<dbReference type="GO" id="GO:0003964">
    <property type="term" value="F:RNA-directed DNA polymerase activity"/>
    <property type="evidence" value="ECO:0007669"/>
    <property type="project" value="UniProtKB-KW"/>
</dbReference>
<evidence type="ECO:0000256" key="5">
    <source>
        <dbReference type="ARBA" id="ARBA00022801"/>
    </source>
</evidence>
<dbReference type="InterPro" id="IPR043502">
    <property type="entry name" value="DNA/RNA_pol_sf"/>
</dbReference>
<comment type="caution">
    <text evidence="8">The sequence shown here is derived from an EMBL/GenBank/DDBJ whole genome shotgun (WGS) entry which is preliminary data.</text>
</comment>
<dbReference type="GO" id="GO:0003676">
    <property type="term" value="F:nucleic acid binding"/>
    <property type="evidence" value="ECO:0007669"/>
    <property type="project" value="InterPro"/>
</dbReference>
<gene>
    <name evidence="8" type="ORF">ILUMI_21744</name>
</gene>
<keyword evidence="2" id="KW-0548">Nucleotidyltransferase</keyword>
<evidence type="ECO:0000313" key="8">
    <source>
        <dbReference type="EMBL" id="KAF2884420.1"/>
    </source>
</evidence>
<organism evidence="8 9">
    <name type="scientific">Ignelater luminosus</name>
    <name type="common">Cucubano</name>
    <name type="synonym">Pyrophorus luminosus</name>
    <dbReference type="NCBI Taxonomy" id="2038154"/>
    <lineage>
        <taxon>Eukaryota</taxon>
        <taxon>Metazoa</taxon>
        <taxon>Ecdysozoa</taxon>
        <taxon>Arthropoda</taxon>
        <taxon>Hexapoda</taxon>
        <taxon>Insecta</taxon>
        <taxon>Pterygota</taxon>
        <taxon>Neoptera</taxon>
        <taxon>Endopterygota</taxon>
        <taxon>Coleoptera</taxon>
        <taxon>Polyphaga</taxon>
        <taxon>Elateriformia</taxon>
        <taxon>Elateroidea</taxon>
        <taxon>Elateridae</taxon>
        <taxon>Agrypninae</taxon>
        <taxon>Pyrophorini</taxon>
        <taxon>Ignelater</taxon>
    </lineage>
</organism>
<dbReference type="InterPro" id="IPR012337">
    <property type="entry name" value="RNaseH-like_sf"/>
</dbReference>
<name>A0A8K0CBH0_IGNLU</name>
<dbReference type="GO" id="GO:0015074">
    <property type="term" value="P:DNA integration"/>
    <property type="evidence" value="ECO:0007669"/>
    <property type="project" value="InterPro"/>
</dbReference>
<dbReference type="PROSITE" id="PS50994">
    <property type="entry name" value="INTEGRASE"/>
    <property type="match status" value="1"/>
</dbReference>
<dbReference type="PANTHER" id="PTHR37984:SF5">
    <property type="entry name" value="PROTEIN NYNRIN-LIKE"/>
    <property type="match status" value="1"/>
</dbReference>
<dbReference type="GO" id="GO:0042575">
    <property type="term" value="C:DNA polymerase complex"/>
    <property type="evidence" value="ECO:0007669"/>
    <property type="project" value="UniProtKB-ARBA"/>
</dbReference>
<dbReference type="InterPro" id="IPR001584">
    <property type="entry name" value="Integrase_cat-core"/>
</dbReference>
<dbReference type="InterPro" id="IPR041373">
    <property type="entry name" value="RT_RNaseH"/>
</dbReference>
<keyword evidence="5" id="KW-0378">Hydrolase</keyword>
<dbReference type="SUPFAM" id="SSF53098">
    <property type="entry name" value="Ribonuclease H-like"/>
    <property type="match status" value="1"/>
</dbReference>
<keyword evidence="9" id="KW-1185">Reference proteome</keyword>
<accession>A0A8K0CBH0</accession>
<dbReference type="InterPro" id="IPR050951">
    <property type="entry name" value="Retrovirus_Pol_polyprotein"/>
</dbReference>
<proteinExistence type="predicted"/>
<keyword evidence="4" id="KW-0255">Endonuclease</keyword>
<reference evidence="8" key="1">
    <citation type="submission" date="2019-08" db="EMBL/GenBank/DDBJ databases">
        <title>The genome of the North American firefly Photinus pyralis.</title>
        <authorList>
            <consortium name="Photinus pyralis genome working group"/>
            <person name="Fallon T.R."/>
            <person name="Sander Lower S.E."/>
            <person name="Weng J.-K."/>
        </authorList>
    </citation>
    <scope>NUCLEOTIDE SEQUENCE</scope>
    <source>
        <strain evidence="8">TRF0915ILg1</strain>
        <tissue evidence="8">Whole body</tissue>
    </source>
</reference>
<evidence type="ECO:0000256" key="4">
    <source>
        <dbReference type="ARBA" id="ARBA00022759"/>
    </source>
</evidence>
<evidence type="ECO:0000313" key="9">
    <source>
        <dbReference type="Proteomes" id="UP000801492"/>
    </source>
</evidence>
<dbReference type="Gene3D" id="3.10.10.10">
    <property type="entry name" value="HIV Type 1 Reverse Transcriptase, subunit A, domain 1"/>
    <property type="match status" value="1"/>
</dbReference>
<evidence type="ECO:0000256" key="6">
    <source>
        <dbReference type="ARBA" id="ARBA00022918"/>
    </source>
</evidence>
<dbReference type="InterPro" id="IPR036397">
    <property type="entry name" value="RNaseH_sf"/>
</dbReference>
<sequence length="309" mass="34586">MKPVFIKHKQVPYALQEKVDIELDELEANGVIERVNYFQWGSPLVVVPKPDGTLHREATAIYWSLHRFYPYIYDRKFTIVTDNKPLCHIFSPKKKLPDITAFKLLRYALFLSGFDYEIKYRRSQEHGNADYLSRAPLSVISNTTDIEYEIFKAPFPYLGASANQLERGHIDYAGPTTQAFPTTAVTIYMLQEIFSQHGLVVSDNAAIFISKAFTPLCQRNGIQHKTIAPGHPATNGQAETFTSITQNMLRRHHSQAEVVCKQPPALSSDCSGQTAPQLTTVVLSQTSAGEPSANATPCVYTIFAATKVN</sequence>
<keyword evidence="1" id="KW-0808">Transferase</keyword>
<dbReference type="SUPFAM" id="SSF56672">
    <property type="entry name" value="DNA/RNA polymerases"/>
    <property type="match status" value="1"/>
</dbReference>
<dbReference type="PANTHER" id="PTHR37984">
    <property type="entry name" value="PROTEIN CBG26694"/>
    <property type="match status" value="1"/>
</dbReference>